<reference evidence="3" key="1">
    <citation type="submission" date="2016-11" db="EMBL/GenBank/DDBJ databases">
        <authorList>
            <person name="Varghese N."/>
            <person name="Submissions S."/>
        </authorList>
    </citation>
    <scope>NUCLEOTIDE SEQUENCE [LARGE SCALE GENOMIC DNA]</scope>
    <source>
        <strain evidence="3">DSM 29327</strain>
    </source>
</reference>
<dbReference type="Proteomes" id="UP000184191">
    <property type="component" value="Unassembled WGS sequence"/>
</dbReference>
<keyword evidence="1" id="KW-0732">Signal</keyword>
<organism evidence="2 3">
    <name type="scientific">Roseovarius marisflavi</name>
    <dbReference type="NCBI Taxonomy" id="1054996"/>
    <lineage>
        <taxon>Bacteria</taxon>
        <taxon>Pseudomonadati</taxon>
        <taxon>Pseudomonadota</taxon>
        <taxon>Alphaproteobacteria</taxon>
        <taxon>Rhodobacterales</taxon>
        <taxon>Roseobacteraceae</taxon>
        <taxon>Roseovarius</taxon>
    </lineage>
</organism>
<keyword evidence="3" id="KW-1185">Reference proteome</keyword>
<gene>
    <name evidence="2" type="ORF">SAMN05444414_107125</name>
</gene>
<evidence type="ECO:0000313" key="3">
    <source>
        <dbReference type="Proteomes" id="UP000184191"/>
    </source>
</evidence>
<dbReference type="EMBL" id="FRBN01000007">
    <property type="protein sequence ID" value="SHL20316.1"/>
    <property type="molecule type" value="Genomic_DNA"/>
</dbReference>
<dbReference type="OrthoDB" id="5557124at2"/>
<name>A0A1M6YPY2_9RHOB</name>
<sequence>MFLKSIRWAAVVALPVAATLGGTTASAQGLAGINQFCIDKFGSGQQPRVPFETRVISPDGTATHLTTAGGTSVFPENPDYPNGDSFTPHPSNMIPTVYENLKSCRGNYIPNTLPSTPENPYNLHDDPIVTEIDKTSPTDDLDWIMDQIEAMSEPYGACRSFRGNRHCYKYPRRVDQDQLSKLARHAVDIIEGNDLTGPLSNREYEGFPLLHYLGGLKEKAVDPVTKSVTVNQIWYDTHIESDTAYIDPEVVNDEEWTIKYNVKILNRGHEDFAPYAMVFDDPKELNLTDVGGPDLTQGGTRVARIPNVGFDQTFFPMQEGLMYTLNMKMPPARFWNLSYHWGWRNHPPRVQVVENVLVPIAGNRRNFAEIGVFGKNPRESEATKLAAIEQIGDTAPAKRMWAMFRELANMNTNRAHGRYFQGLNGSVIQAQMAQIREAFYDWGNRKQLPTGYEMGEGYDMTVLFLNNTIYGQLKDHDGIAEVRMTDGVWDKRGDEVKIELLNGDYFRHAYVLVDFGGLRGWENTFHNTLPVGGAGPLFTFGRNAFWIHVAGQGAIPIPNAVRPEQLSPTPVANALADVIGSKKGNHHWTDPLYSAMGGTPDAMSDYVNTDGVGKHSLTVQFSYEPSRRLRMYQFDALHHDTAVWSVH</sequence>
<accession>A0A1M6YPY2</accession>
<dbReference type="STRING" id="1054996.SAMN05444414_107125"/>
<proteinExistence type="predicted"/>
<protein>
    <submittedName>
        <fullName evidence="2">Uncharacterized protein</fullName>
    </submittedName>
</protein>
<evidence type="ECO:0000313" key="2">
    <source>
        <dbReference type="EMBL" id="SHL20316.1"/>
    </source>
</evidence>
<dbReference type="AlphaFoldDB" id="A0A1M6YPY2"/>
<feature type="signal peptide" evidence="1">
    <location>
        <begin position="1"/>
        <end position="27"/>
    </location>
</feature>
<evidence type="ECO:0000256" key="1">
    <source>
        <dbReference type="SAM" id="SignalP"/>
    </source>
</evidence>
<feature type="chain" id="PRO_5012816549" evidence="1">
    <location>
        <begin position="28"/>
        <end position="647"/>
    </location>
</feature>